<sequence length="999" mass="111077">MSSRNITLSLATVLLSVSPVAADLDSAFADLKEGRSYRNDLRNQLRDTMVDKFIGIGFSAKPPALRDAIDEAMVIRNSSGVSNTESKQAWYIANEGLEAMLYGYLSAGNRDLLKGTRLSFPNSEDDSDSLGYSESRNEPVGFFEFAPSNDKSLQALYYSQLYFLEGIKETLSFLQEDTTGEIRGTDLNEFPVLPYYTRWNETDYLPHPRFEDADFNDADDQPSMTAAALLGKNVRRYGGAVTTIGDKLWRAAHFHPGVANDREGLLGEASEHLRCHMHAQFLASLPLAATLDDGLASEPDSNGNVVLTNNEYQEVSADIVRTNITASQILAGRITRGERPKQVDLVPRWDRDTVNNKLASVASLKATTQQAWSDARTAIQQNDSAVVNAANDRLLRRDRYKFRLWQITGIHPDSQAEFQNLNTEEGRDAYLQFVQEWVEAKTVSFDAADSWHTQPLSGFTDPVSGTSPTDVSDMGLAALRMMQAFNELKVAKSRIDSIPQRIAIEDNRNNSVNQIVTDQGIQVAALDVAVATADFVRVSVCACGLGSGVQTEYNAKAVTEAAQAVIRQMINTNTTTGINNANSKATVENLLIEQGILIEQLPSTVIQAQLAVSELQRLYAEAEQLVEDFEYHQDSTGSLWYNDPELVFEQEAAEKRYQDLVRTYQVELYILAKMLEKAWVEPYENPVLNAVGAYEQFAADPRFDLFPDAEAVFSVGNHDQTSDFWDALKSWNNYLLSRRGSVSGGRSTNIGNAIEVSLRQHILGLNDLTYDQPAGSGRFGIDPVLRNENIRRFRSYMLRQAEQASAEGLELRIDFPVNLNQLIEVDGLGSPLYLFGSAGVSNANIWNRRLLGVGTEIVGHNVTQGQPTKPNRFPASLYLHGTVSREGKFLDSIYTQSNRTIRTDLALFQNDPLDLTVTGSNAIFAVEDYEVTANNLQPDPGFNPQMPLIEWPFACDNVVFVVRQGNASFNWENIDDILFYIFWEAGPPVSTGSNYDWPN</sequence>
<comment type="caution">
    <text evidence="3">The sequence shown here is derived from an EMBL/GenBank/DDBJ whole genome shotgun (WGS) entry which is preliminary data.</text>
</comment>
<keyword evidence="4" id="KW-1185">Reference proteome</keyword>
<name>A0A934VNF3_9BACT</name>
<feature type="chain" id="PRO_5036851678" evidence="2">
    <location>
        <begin position="23"/>
        <end position="999"/>
    </location>
</feature>
<reference evidence="3" key="1">
    <citation type="submission" date="2021-01" db="EMBL/GenBank/DDBJ databases">
        <title>Modified the classification status of verrucomicrobia.</title>
        <authorList>
            <person name="Feng X."/>
        </authorList>
    </citation>
    <scope>NUCLEOTIDE SEQUENCE</scope>
    <source>
        <strain evidence="3">KCTC 12986</strain>
    </source>
</reference>
<evidence type="ECO:0000313" key="3">
    <source>
        <dbReference type="EMBL" id="MBK1835051.1"/>
    </source>
</evidence>
<accession>A0A934VNF3</accession>
<feature type="signal peptide" evidence="2">
    <location>
        <begin position="1"/>
        <end position="22"/>
    </location>
</feature>
<dbReference type="Proteomes" id="UP000604083">
    <property type="component" value="Unassembled WGS sequence"/>
</dbReference>
<dbReference type="AlphaFoldDB" id="A0A934VNF3"/>
<feature type="coiled-coil region" evidence="1">
    <location>
        <begin position="605"/>
        <end position="632"/>
    </location>
</feature>
<dbReference type="EMBL" id="JAENIO010000039">
    <property type="protein sequence ID" value="MBK1835051.1"/>
    <property type="molecule type" value="Genomic_DNA"/>
</dbReference>
<organism evidence="3 4">
    <name type="scientific">Roseibacillus ishigakijimensis</name>
    <dbReference type="NCBI Taxonomy" id="454146"/>
    <lineage>
        <taxon>Bacteria</taxon>
        <taxon>Pseudomonadati</taxon>
        <taxon>Verrucomicrobiota</taxon>
        <taxon>Verrucomicrobiia</taxon>
        <taxon>Verrucomicrobiales</taxon>
        <taxon>Verrucomicrobiaceae</taxon>
        <taxon>Roseibacillus</taxon>
    </lineage>
</organism>
<keyword evidence="1" id="KW-0175">Coiled coil</keyword>
<gene>
    <name evidence="3" type="ORF">JIN78_13355</name>
</gene>
<keyword evidence="2" id="KW-0732">Signal</keyword>
<evidence type="ECO:0000313" key="4">
    <source>
        <dbReference type="Proteomes" id="UP000604083"/>
    </source>
</evidence>
<protein>
    <submittedName>
        <fullName evidence="3">Uncharacterized protein</fullName>
    </submittedName>
</protein>
<evidence type="ECO:0000256" key="2">
    <source>
        <dbReference type="SAM" id="SignalP"/>
    </source>
</evidence>
<evidence type="ECO:0000256" key="1">
    <source>
        <dbReference type="SAM" id="Coils"/>
    </source>
</evidence>
<dbReference type="RefSeq" id="WP_200392487.1">
    <property type="nucleotide sequence ID" value="NZ_JAENIO010000039.1"/>
</dbReference>
<proteinExistence type="predicted"/>